<dbReference type="GO" id="GO:0005737">
    <property type="term" value="C:cytoplasm"/>
    <property type="evidence" value="ECO:0007669"/>
    <property type="project" value="TreeGrafter"/>
</dbReference>
<evidence type="ECO:0000313" key="1">
    <source>
        <dbReference type="Proteomes" id="UP000694920"/>
    </source>
</evidence>
<accession>A0AAJ7W0N1</accession>
<dbReference type="PANTHER" id="PTHR28633">
    <property type="entry name" value="HERMANSKY-PUDLAK SYNDROME 3 PROTEIN"/>
    <property type="match status" value="1"/>
</dbReference>
<dbReference type="PANTHER" id="PTHR28633:SF1">
    <property type="entry name" value="BLOC-2 COMPLEX MEMBER HPS3"/>
    <property type="match status" value="1"/>
</dbReference>
<keyword evidence="1" id="KW-1185">Reference proteome</keyword>
<reference evidence="2" key="1">
    <citation type="submission" date="2025-08" db="UniProtKB">
        <authorList>
            <consortium name="RefSeq"/>
        </authorList>
    </citation>
    <scope>IDENTIFICATION</scope>
</reference>
<protein>
    <submittedName>
        <fullName evidence="2">Uncharacterized protein LOC107267226 isoform X2</fullName>
    </submittedName>
</protein>
<organism evidence="1 2">
    <name type="scientific">Cephus cinctus</name>
    <name type="common">Wheat stem sawfly</name>
    <dbReference type="NCBI Taxonomy" id="211228"/>
    <lineage>
        <taxon>Eukaryota</taxon>
        <taxon>Metazoa</taxon>
        <taxon>Ecdysozoa</taxon>
        <taxon>Arthropoda</taxon>
        <taxon>Hexapoda</taxon>
        <taxon>Insecta</taxon>
        <taxon>Pterygota</taxon>
        <taxon>Neoptera</taxon>
        <taxon>Endopterygota</taxon>
        <taxon>Hymenoptera</taxon>
        <taxon>Cephoidea</taxon>
        <taxon>Cephidae</taxon>
        <taxon>Cephus</taxon>
    </lineage>
</organism>
<dbReference type="InterPro" id="IPR017216">
    <property type="entry name" value="HPS3"/>
</dbReference>
<gene>
    <name evidence="2" type="primary">LOC107267226</name>
</gene>
<dbReference type="Proteomes" id="UP000694920">
    <property type="component" value="Unplaced"/>
</dbReference>
<dbReference type="GeneID" id="107267226"/>
<proteinExistence type="predicted"/>
<sequence length="277" mass="32174">MALVLLYIQAERIEQAEKYLESVSDRFLRNILLEYWQLLFDTTAIMKKSRAIPTFSELSGTLVRKKPILFAEILARLIAESVLSLQQVLQVFLDYLPSRLGRDGHDASESLQYFLEIHFYIFFEKNLELDASCYDVATTEAFKILIRSYLSKLTQKKVYCKDARIPGYQDQKMETPKFLFANYRPHYLDEMPPFAKEYQQTLAQMDRSVRVEIIKLQALLTSGKLPIGCTHEVNNFLDSEEIDGSLSIRILCFEETYIPTKLLVAAYPQAVLQYAKY</sequence>
<dbReference type="RefSeq" id="XP_024940203.1">
    <property type="nucleotide sequence ID" value="XM_025084435.1"/>
</dbReference>
<evidence type="ECO:0000313" key="2">
    <source>
        <dbReference type="RefSeq" id="XP_024940203.1"/>
    </source>
</evidence>
<name>A0AAJ7W0N1_CEPCN</name>
<dbReference type="AlphaFoldDB" id="A0AAJ7W0N1"/>